<comment type="caution">
    <text evidence="3">The sequence shown here is derived from an EMBL/GenBank/DDBJ whole genome shotgun (WGS) entry which is preliminary data.</text>
</comment>
<gene>
    <name evidence="3" type="ORF">B0T10DRAFT_522965</name>
</gene>
<dbReference type="EMBL" id="JAGPYM010000053">
    <property type="protein sequence ID" value="KAH6871548.1"/>
    <property type="molecule type" value="Genomic_DNA"/>
</dbReference>
<feature type="coiled-coil region" evidence="1">
    <location>
        <begin position="275"/>
        <end position="316"/>
    </location>
</feature>
<dbReference type="AlphaFoldDB" id="A0A9P8VPJ8"/>
<dbReference type="OrthoDB" id="3928699at2759"/>
<accession>A0A9P8VPJ8</accession>
<evidence type="ECO:0000256" key="2">
    <source>
        <dbReference type="SAM" id="MobiDB-lite"/>
    </source>
</evidence>
<evidence type="ECO:0000313" key="4">
    <source>
        <dbReference type="Proteomes" id="UP000777438"/>
    </source>
</evidence>
<evidence type="ECO:0000256" key="1">
    <source>
        <dbReference type="SAM" id="Coils"/>
    </source>
</evidence>
<organism evidence="3 4">
    <name type="scientific">Thelonectria olida</name>
    <dbReference type="NCBI Taxonomy" id="1576542"/>
    <lineage>
        <taxon>Eukaryota</taxon>
        <taxon>Fungi</taxon>
        <taxon>Dikarya</taxon>
        <taxon>Ascomycota</taxon>
        <taxon>Pezizomycotina</taxon>
        <taxon>Sordariomycetes</taxon>
        <taxon>Hypocreomycetidae</taxon>
        <taxon>Hypocreales</taxon>
        <taxon>Nectriaceae</taxon>
        <taxon>Thelonectria</taxon>
    </lineage>
</organism>
<feature type="region of interest" description="Disordered" evidence="2">
    <location>
        <begin position="212"/>
        <end position="262"/>
    </location>
</feature>
<keyword evidence="1" id="KW-0175">Coiled coil</keyword>
<proteinExistence type="predicted"/>
<sequence>MPTLPCLDINLMTPACVLWDSDSTTQSLVEPDPPSRHLSLEIRFDSETSLASFTIHCPIRLKGIESHSFILGSIPPDAITSFTFKPYPNPPEAIRKRLNCTTIRLRFSLNQPLHLIVPVEATEPVLPRKRLSGEVCDTLCSLASVTIIDIYVSDRDLPHIKLNAIRDAVAQARLKPFDADFPKTLASLFNGRGGKLIDPSILRNNLSILPSNEPPAYDELEPPPPSVIEPTSPDKSEYPPPAAQSTVRNDKKRRRLGDSSSLDENNRLDLALAMLLARREEMDKLAKRVEQLEKKNKELSEELDALRASCDRAADGVNTNEVELLEMEDHLNELSGQVDFIMKNGLDSDVEQSIVQRVTNRAVTNIVEKNYKLSVEES</sequence>
<evidence type="ECO:0000313" key="3">
    <source>
        <dbReference type="EMBL" id="KAH6871548.1"/>
    </source>
</evidence>
<reference evidence="3 4" key="1">
    <citation type="journal article" date="2021" name="Nat. Commun.">
        <title>Genetic determinants of endophytism in the Arabidopsis root mycobiome.</title>
        <authorList>
            <person name="Mesny F."/>
            <person name="Miyauchi S."/>
            <person name="Thiergart T."/>
            <person name="Pickel B."/>
            <person name="Atanasova L."/>
            <person name="Karlsson M."/>
            <person name="Huettel B."/>
            <person name="Barry K.W."/>
            <person name="Haridas S."/>
            <person name="Chen C."/>
            <person name="Bauer D."/>
            <person name="Andreopoulos W."/>
            <person name="Pangilinan J."/>
            <person name="LaButti K."/>
            <person name="Riley R."/>
            <person name="Lipzen A."/>
            <person name="Clum A."/>
            <person name="Drula E."/>
            <person name="Henrissat B."/>
            <person name="Kohler A."/>
            <person name="Grigoriev I.V."/>
            <person name="Martin F.M."/>
            <person name="Hacquard S."/>
        </authorList>
    </citation>
    <scope>NUCLEOTIDE SEQUENCE [LARGE SCALE GENOMIC DNA]</scope>
    <source>
        <strain evidence="3 4">MPI-CAGE-CH-0241</strain>
    </source>
</reference>
<name>A0A9P8VPJ8_9HYPO</name>
<dbReference type="Gene3D" id="1.20.120.330">
    <property type="entry name" value="Nucleotidyltransferases domain 2"/>
    <property type="match status" value="1"/>
</dbReference>
<dbReference type="Proteomes" id="UP000777438">
    <property type="component" value="Unassembled WGS sequence"/>
</dbReference>
<protein>
    <submittedName>
        <fullName evidence="3">Uncharacterized protein</fullName>
    </submittedName>
</protein>
<keyword evidence="4" id="KW-1185">Reference proteome</keyword>